<evidence type="ECO:0000256" key="1">
    <source>
        <dbReference type="RuleBase" id="RU000411"/>
    </source>
</evidence>
<dbReference type="Pfam" id="PF00079">
    <property type="entry name" value="Serpin"/>
    <property type="match status" value="1"/>
</dbReference>
<dbReference type="PANTHER" id="PTHR11461:SF211">
    <property type="entry name" value="GH10112P-RELATED"/>
    <property type="match status" value="1"/>
</dbReference>
<dbReference type="Gene3D" id="3.30.497.10">
    <property type="entry name" value="Antithrombin, subunit I, domain 2"/>
    <property type="match status" value="1"/>
</dbReference>
<dbReference type="GO" id="GO:0005615">
    <property type="term" value="C:extracellular space"/>
    <property type="evidence" value="ECO:0007669"/>
    <property type="project" value="InterPro"/>
</dbReference>
<reference evidence="4" key="1">
    <citation type="submission" date="2017-04" db="EMBL/GenBank/DDBJ databases">
        <authorList>
            <person name="Varghese N."/>
            <person name="Submissions S."/>
        </authorList>
    </citation>
    <scope>NUCLEOTIDE SEQUENCE [LARGE SCALE GENOMIC DNA]</scope>
    <source>
        <strain evidence="4">DSM 16512</strain>
    </source>
</reference>
<dbReference type="InterPro" id="IPR000215">
    <property type="entry name" value="Serpin_fam"/>
</dbReference>
<evidence type="ECO:0000259" key="2">
    <source>
        <dbReference type="SMART" id="SM00093"/>
    </source>
</evidence>
<feature type="domain" description="Serpin" evidence="2">
    <location>
        <begin position="342"/>
        <end position="703"/>
    </location>
</feature>
<name>A0A1W1WS67_9BACT</name>
<dbReference type="PROSITE" id="PS00284">
    <property type="entry name" value="SERPIN"/>
    <property type="match status" value="1"/>
</dbReference>
<dbReference type="CDD" id="cd00172">
    <property type="entry name" value="serpin"/>
    <property type="match status" value="1"/>
</dbReference>
<dbReference type="STRING" id="1069081.SAMN05660197_0837"/>
<dbReference type="Proteomes" id="UP000192602">
    <property type="component" value="Unassembled WGS sequence"/>
</dbReference>
<gene>
    <name evidence="3" type="ORF">SAMN05660197_0837</name>
</gene>
<proteinExistence type="inferred from homology"/>
<dbReference type="SUPFAM" id="SSF56574">
    <property type="entry name" value="Serpins"/>
    <property type="match status" value="1"/>
</dbReference>
<dbReference type="EMBL" id="FWWZ01000001">
    <property type="protein sequence ID" value="SMC09042.1"/>
    <property type="molecule type" value="Genomic_DNA"/>
</dbReference>
<sequence length="703" mass="81124">MRHLWLLFVLVFSLFAEFHPLSLQYRSFNLSGKFKYFAFYPETSQNSAYNWVYETPRGNCYRLHGVTPSRTNVFGWKKINLSCDTPPVWLFYYIGDLDNDGDTRFDFIAISADTKNKRVYRLLPVEPGDFFRYEDLGFFNYTLLPNSISFSQGFIKYLGLKRNHEYRNLPKFQVFTHYQEAKDAGFDYPIDFTSYKLLLYKIVQTSGSNRIIFKDPQFFGGVIKIPVKIIRPEIGTADMAYYIAAFAVSKDTQKVVFDYGNREDVALLQQITSCDDEPQAPVCGLKQIECITTPCEPLQQTYPNYCVLKADSQARFLHSGSCENIKETNRTKLATSIYQFGMHLTQKLYDGQNLFISPFSIVGVLDMLYFGAHDESRTQIRKALDYPSNLAIGDSYEELQKQLQVRDATLAVANAAWVEQKFHLYKSYRYLIEDLFDASIYSANFLEKSEEVRQEINSWVEEKTHEKIKDLLPQGSVQQDTRMVLVNALYFYGKWQKEFNKTKTEKEPFYVASQESIQVDMMNMEGDFNVSEMDGFRALELPYKNAELSMWLFLPNEDFNIQGLLENLSKTSMQQINSTKREMFDVLFKMPKFKLTWGTKNIVEELQALGIVDIFDPVRADLSLLGKPINPNANLFVSGIFHKTFIEVTEEGSEAAAATATTIVETSAQIPPVYTFYCDKPFVFMIVHNKTLTPLFMGVVSRP</sequence>
<dbReference type="InterPro" id="IPR036186">
    <property type="entry name" value="Serpin_sf"/>
</dbReference>
<dbReference type="Gene3D" id="2.30.39.10">
    <property type="entry name" value="Alpha-1-antitrypsin, domain 1"/>
    <property type="match status" value="1"/>
</dbReference>
<accession>A0A1W1WS67</accession>
<organism evidence="3 4">
    <name type="scientific">Nitratiruptor tergarcus DSM 16512</name>
    <dbReference type="NCBI Taxonomy" id="1069081"/>
    <lineage>
        <taxon>Bacteria</taxon>
        <taxon>Pseudomonadati</taxon>
        <taxon>Campylobacterota</taxon>
        <taxon>Epsilonproteobacteria</taxon>
        <taxon>Nautiliales</taxon>
        <taxon>Nitratiruptoraceae</taxon>
        <taxon>Nitratiruptor</taxon>
    </lineage>
</organism>
<keyword evidence="4" id="KW-1185">Reference proteome</keyword>
<dbReference type="AlphaFoldDB" id="A0A1W1WS67"/>
<protein>
    <submittedName>
        <fullName evidence="3">Serine protease inhibitor</fullName>
    </submittedName>
</protein>
<dbReference type="InterPro" id="IPR042185">
    <property type="entry name" value="Serpin_sf_2"/>
</dbReference>
<dbReference type="PANTHER" id="PTHR11461">
    <property type="entry name" value="SERINE PROTEASE INHIBITOR, SERPIN"/>
    <property type="match status" value="1"/>
</dbReference>
<dbReference type="OrthoDB" id="9764871at2"/>
<evidence type="ECO:0000313" key="3">
    <source>
        <dbReference type="EMBL" id="SMC09042.1"/>
    </source>
</evidence>
<dbReference type="InterPro" id="IPR042178">
    <property type="entry name" value="Serpin_sf_1"/>
</dbReference>
<dbReference type="RefSeq" id="WP_084275293.1">
    <property type="nucleotide sequence ID" value="NZ_AP026671.1"/>
</dbReference>
<dbReference type="SMART" id="SM00093">
    <property type="entry name" value="SERPIN"/>
    <property type="match status" value="1"/>
</dbReference>
<dbReference type="InterPro" id="IPR023796">
    <property type="entry name" value="Serpin_dom"/>
</dbReference>
<evidence type="ECO:0000313" key="4">
    <source>
        <dbReference type="Proteomes" id="UP000192602"/>
    </source>
</evidence>
<comment type="similarity">
    <text evidence="1">Belongs to the serpin family.</text>
</comment>
<dbReference type="InterPro" id="IPR023795">
    <property type="entry name" value="Serpin_CS"/>
</dbReference>
<dbReference type="GO" id="GO:0004867">
    <property type="term" value="F:serine-type endopeptidase inhibitor activity"/>
    <property type="evidence" value="ECO:0007669"/>
    <property type="project" value="InterPro"/>
</dbReference>